<evidence type="ECO:0000256" key="8">
    <source>
        <dbReference type="ARBA" id="ARBA00023134"/>
    </source>
</evidence>
<comment type="pathway">
    <text evidence="1">Cofactor biosynthesis; 7,8-dihydroneopterin triphosphate biosynthesis; 7,8-dihydroneopterin triphosphate from GTP: step 1/1.</text>
</comment>
<sequence length="196" mass="21894">MPDSDISSYPQALISTAFESILRAVGEVPEREGLKKTPERAAKAFLTFTKGYNEKVEDVLNNAIFHVNTQDMVIVRDIEISSLCEHHLVPFFGKVHIGYIPNGRVIGLSKLARIAEVYSRRMQVQERLTQQIADAIVKVLKPLGVGVVMECTHMCMVMRGVQKTQAMTVTRSMRGSMLEAEHKGEFYALLGRNITG</sequence>
<dbReference type="GO" id="GO:0046656">
    <property type="term" value="P:folic acid biosynthetic process"/>
    <property type="evidence" value="ECO:0007669"/>
    <property type="project" value="UniProtKB-KW"/>
</dbReference>
<dbReference type="Gene3D" id="1.10.286.10">
    <property type="match status" value="1"/>
</dbReference>
<dbReference type="HAMAP" id="MF_00223">
    <property type="entry name" value="FolE"/>
    <property type="match status" value="1"/>
</dbReference>
<evidence type="ECO:0000313" key="12">
    <source>
        <dbReference type="EMBL" id="KAF1968123.1"/>
    </source>
</evidence>
<dbReference type="Gene3D" id="3.30.1130.10">
    <property type="match status" value="1"/>
</dbReference>
<dbReference type="PANTHER" id="PTHR11109">
    <property type="entry name" value="GTP CYCLOHYDROLASE I"/>
    <property type="match status" value="1"/>
</dbReference>
<dbReference type="EC" id="3.5.4.16" evidence="3"/>
<dbReference type="PROSITE" id="PS00860">
    <property type="entry name" value="GTP_CYCLOHYDROL_1_2"/>
    <property type="match status" value="1"/>
</dbReference>
<dbReference type="InterPro" id="IPR043133">
    <property type="entry name" value="GTP-CH-I_C/QueF"/>
</dbReference>
<dbReference type="OrthoDB" id="4966at2759"/>
<comment type="function">
    <text evidence="10">GTP cyclohydrolase 1 is the first enzyme in the biosynthetic pathway leading to folic acid.</text>
</comment>
<dbReference type="EMBL" id="ML976724">
    <property type="protein sequence ID" value="KAF1968123.1"/>
    <property type="molecule type" value="Genomic_DNA"/>
</dbReference>
<dbReference type="InterPro" id="IPR001474">
    <property type="entry name" value="GTP_CycHdrlase_I"/>
</dbReference>
<dbReference type="UniPathway" id="UPA00848">
    <property type="reaction ID" value="UER00151"/>
</dbReference>
<dbReference type="NCBIfam" id="NF006826">
    <property type="entry name" value="PRK09347.1-3"/>
    <property type="match status" value="1"/>
</dbReference>
<keyword evidence="7" id="KW-0289">Folate biosynthesis</keyword>
<evidence type="ECO:0000256" key="3">
    <source>
        <dbReference type="ARBA" id="ARBA00012715"/>
    </source>
</evidence>
<name>A0A6A5USF2_9PLEO</name>
<proteinExistence type="inferred from homology"/>
<gene>
    <name evidence="12" type="ORF">BU23DRAFT_541705</name>
</gene>
<dbReference type="SUPFAM" id="SSF55620">
    <property type="entry name" value="Tetrahydrobiopterin biosynthesis enzymes-like"/>
    <property type="match status" value="1"/>
</dbReference>
<dbReference type="NCBIfam" id="TIGR00063">
    <property type="entry name" value="folE"/>
    <property type="match status" value="1"/>
</dbReference>
<evidence type="ECO:0000256" key="5">
    <source>
        <dbReference type="ARBA" id="ARBA00022741"/>
    </source>
</evidence>
<dbReference type="InterPro" id="IPR043134">
    <property type="entry name" value="GTP-CH-I_N"/>
</dbReference>
<evidence type="ECO:0000256" key="1">
    <source>
        <dbReference type="ARBA" id="ARBA00005080"/>
    </source>
</evidence>
<evidence type="ECO:0000256" key="6">
    <source>
        <dbReference type="ARBA" id="ARBA00022801"/>
    </source>
</evidence>
<comment type="similarity">
    <text evidence="2">Belongs to the GTP cyclohydrolase I family.</text>
</comment>
<dbReference type="GO" id="GO:0008270">
    <property type="term" value="F:zinc ion binding"/>
    <property type="evidence" value="ECO:0007669"/>
    <property type="project" value="TreeGrafter"/>
</dbReference>
<evidence type="ECO:0000313" key="13">
    <source>
        <dbReference type="Proteomes" id="UP000800036"/>
    </source>
</evidence>
<evidence type="ECO:0000256" key="9">
    <source>
        <dbReference type="ARBA" id="ARBA00030854"/>
    </source>
</evidence>
<organism evidence="12 13">
    <name type="scientific">Bimuria novae-zelandiae CBS 107.79</name>
    <dbReference type="NCBI Taxonomy" id="1447943"/>
    <lineage>
        <taxon>Eukaryota</taxon>
        <taxon>Fungi</taxon>
        <taxon>Dikarya</taxon>
        <taxon>Ascomycota</taxon>
        <taxon>Pezizomycotina</taxon>
        <taxon>Dothideomycetes</taxon>
        <taxon>Pleosporomycetidae</taxon>
        <taxon>Pleosporales</taxon>
        <taxon>Massarineae</taxon>
        <taxon>Didymosphaeriaceae</taxon>
        <taxon>Bimuria</taxon>
    </lineage>
</organism>
<dbReference type="Proteomes" id="UP000800036">
    <property type="component" value="Unassembled WGS sequence"/>
</dbReference>
<dbReference type="GO" id="GO:0005737">
    <property type="term" value="C:cytoplasm"/>
    <property type="evidence" value="ECO:0007669"/>
    <property type="project" value="TreeGrafter"/>
</dbReference>
<feature type="domain" description="GTP cyclohydrolase I" evidence="11">
    <location>
        <begin position="15"/>
        <end position="187"/>
    </location>
</feature>
<dbReference type="InterPro" id="IPR020602">
    <property type="entry name" value="GTP_CycHdrlase_I_dom"/>
</dbReference>
<evidence type="ECO:0000256" key="7">
    <source>
        <dbReference type="ARBA" id="ARBA00022909"/>
    </source>
</evidence>
<accession>A0A6A5USF2</accession>
<dbReference type="PROSITE" id="PS00859">
    <property type="entry name" value="GTP_CYCLOHYDROL_1_1"/>
    <property type="match status" value="1"/>
</dbReference>
<dbReference type="GO" id="GO:0005525">
    <property type="term" value="F:GTP binding"/>
    <property type="evidence" value="ECO:0007669"/>
    <property type="project" value="UniProtKB-KW"/>
</dbReference>
<keyword evidence="6 12" id="KW-0378">Hydrolase</keyword>
<dbReference type="Pfam" id="PF01227">
    <property type="entry name" value="GTP_cyclohydroI"/>
    <property type="match status" value="1"/>
</dbReference>
<dbReference type="PANTHER" id="PTHR11109:SF7">
    <property type="entry name" value="GTP CYCLOHYDROLASE 1"/>
    <property type="match status" value="1"/>
</dbReference>
<reference evidence="12" key="1">
    <citation type="journal article" date="2020" name="Stud. Mycol.">
        <title>101 Dothideomycetes genomes: a test case for predicting lifestyles and emergence of pathogens.</title>
        <authorList>
            <person name="Haridas S."/>
            <person name="Albert R."/>
            <person name="Binder M."/>
            <person name="Bloem J."/>
            <person name="Labutti K."/>
            <person name="Salamov A."/>
            <person name="Andreopoulos B."/>
            <person name="Baker S."/>
            <person name="Barry K."/>
            <person name="Bills G."/>
            <person name="Bluhm B."/>
            <person name="Cannon C."/>
            <person name="Castanera R."/>
            <person name="Culley D."/>
            <person name="Daum C."/>
            <person name="Ezra D."/>
            <person name="Gonzalez J."/>
            <person name="Henrissat B."/>
            <person name="Kuo A."/>
            <person name="Liang C."/>
            <person name="Lipzen A."/>
            <person name="Lutzoni F."/>
            <person name="Magnuson J."/>
            <person name="Mondo S."/>
            <person name="Nolan M."/>
            <person name="Ohm R."/>
            <person name="Pangilinan J."/>
            <person name="Park H.-J."/>
            <person name="Ramirez L."/>
            <person name="Alfaro M."/>
            <person name="Sun H."/>
            <person name="Tritt A."/>
            <person name="Yoshinaga Y."/>
            <person name="Zwiers L.-H."/>
            <person name="Turgeon B."/>
            <person name="Goodwin S."/>
            <person name="Spatafora J."/>
            <person name="Crous P."/>
            <person name="Grigoriev I."/>
        </authorList>
    </citation>
    <scope>NUCLEOTIDE SEQUENCE</scope>
    <source>
        <strain evidence="12">CBS 107.79</strain>
    </source>
</reference>
<dbReference type="AlphaFoldDB" id="A0A6A5USF2"/>
<evidence type="ECO:0000256" key="10">
    <source>
        <dbReference type="ARBA" id="ARBA00055676"/>
    </source>
</evidence>
<keyword evidence="8" id="KW-0342">GTP-binding</keyword>
<evidence type="ECO:0000256" key="2">
    <source>
        <dbReference type="ARBA" id="ARBA00008085"/>
    </source>
</evidence>
<dbReference type="NCBIfam" id="NF006825">
    <property type="entry name" value="PRK09347.1-2"/>
    <property type="match status" value="1"/>
</dbReference>
<keyword evidence="5" id="KW-0547">Nucleotide-binding</keyword>
<dbReference type="GO" id="GO:0003934">
    <property type="term" value="F:GTP cyclohydrolase I activity"/>
    <property type="evidence" value="ECO:0007669"/>
    <property type="project" value="UniProtKB-EC"/>
</dbReference>
<protein>
    <recommendedName>
        <fullName evidence="4">GTP cyclohydrolase 1</fullName>
        <ecNumber evidence="3">3.5.4.16</ecNumber>
    </recommendedName>
    <alternativeName>
        <fullName evidence="9">GTP cyclohydrolase I</fullName>
    </alternativeName>
</protein>
<evidence type="ECO:0000259" key="11">
    <source>
        <dbReference type="Pfam" id="PF01227"/>
    </source>
</evidence>
<dbReference type="InterPro" id="IPR018234">
    <property type="entry name" value="GTP_CycHdrlase_I_CS"/>
</dbReference>
<keyword evidence="13" id="KW-1185">Reference proteome</keyword>
<dbReference type="GO" id="GO:0046654">
    <property type="term" value="P:tetrahydrofolate biosynthetic process"/>
    <property type="evidence" value="ECO:0007669"/>
    <property type="project" value="InterPro"/>
</dbReference>
<dbReference type="GO" id="GO:0006729">
    <property type="term" value="P:tetrahydrobiopterin biosynthetic process"/>
    <property type="evidence" value="ECO:0007669"/>
    <property type="project" value="TreeGrafter"/>
</dbReference>
<evidence type="ECO:0000256" key="4">
    <source>
        <dbReference type="ARBA" id="ARBA00017272"/>
    </source>
</evidence>
<dbReference type="FunFam" id="3.30.1130.10:FF:000012">
    <property type="entry name" value="GTP cyclohydrolase 1"/>
    <property type="match status" value="1"/>
</dbReference>